<keyword evidence="3" id="KW-1185">Reference proteome</keyword>
<dbReference type="PATRIC" id="fig|1230457.4.peg.3383"/>
<dbReference type="Proteomes" id="UP000011615">
    <property type="component" value="Unassembled WGS sequence"/>
</dbReference>
<organism evidence="2 3">
    <name type="scientific">Natrinema limicola JCM 13563</name>
    <dbReference type="NCBI Taxonomy" id="1230457"/>
    <lineage>
        <taxon>Archaea</taxon>
        <taxon>Methanobacteriati</taxon>
        <taxon>Methanobacteriota</taxon>
        <taxon>Stenosarchaea group</taxon>
        <taxon>Halobacteria</taxon>
        <taxon>Halobacteriales</taxon>
        <taxon>Natrialbaceae</taxon>
        <taxon>Natrinema</taxon>
    </lineage>
</organism>
<accession>M0C1Q6</accession>
<reference evidence="2 3" key="1">
    <citation type="journal article" date="2014" name="PLoS Genet.">
        <title>Phylogenetically driven sequencing of extremely halophilic archaea reveals strategies for static and dynamic osmo-response.</title>
        <authorList>
            <person name="Becker E.A."/>
            <person name="Seitzer P.M."/>
            <person name="Tritt A."/>
            <person name="Larsen D."/>
            <person name="Krusor M."/>
            <person name="Yao A.I."/>
            <person name="Wu D."/>
            <person name="Madern D."/>
            <person name="Eisen J.A."/>
            <person name="Darling A.E."/>
            <person name="Facciotti M.T."/>
        </authorList>
    </citation>
    <scope>NUCLEOTIDE SEQUENCE [LARGE SCALE GENOMIC DNA]</scope>
    <source>
        <strain evidence="2 3">JCM 13563</strain>
    </source>
</reference>
<sequence length="288" mass="32765">MSANTDCPDPDAQTLQTLVDELERLHERVTTLESELSRKDDRIGHLEAELEEAHTENENLKARLEDLEESQTPIEARLDAHEKKLNANKDRVGELQARELEKGAHLLEEHIDNGEIDVIDGRLERIRKDDGESYFRLPESDDPLERGGDVSLSYGDLLPLQQLAKMDEDMLRATTSALPSRLAAKLWKARTDPSVGDNPWRKGSTSVREYVTAGDMKHWIRRQEKGISDDYAKKLVSRTIDALLNLSKSRLAVKKRTQRKNGLEYTERRVLLMDDVDILGEMAGSRDT</sequence>
<keyword evidence="1" id="KW-0175">Coiled coil</keyword>
<protein>
    <submittedName>
        <fullName evidence="2">Uncharacterized protein</fullName>
    </submittedName>
</protein>
<evidence type="ECO:0000313" key="3">
    <source>
        <dbReference type="Proteomes" id="UP000011615"/>
    </source>
</evidence>
<dbReference type="STRING" id="1230457.C476_16972"/>
<gene>
    <name evidence="2" type="ORF">C476_16972</name>
</gene>
<dbReference type="RefSeq" id="WP_008015130.1">
    <property type="nucleotide sequence ID" value="NZ_AOIT01000080.1"/>
</dbReference>
<evidence type="ECO:0000313" key="2">
    <source>
        <dbReference type="EMBL" id="ELZ16578.1"/>
    </source>
</evidence>
<comment type="caution">
    <text evidence="2">The sequence shown here is derived from an EMBL/GenBank/DDBJ whole genome shotgun (WGS) entry which is preliminary data.</text>
</comment>
<dbReference type="Gene3D" id="1.10.287.1490">
    <property type="match status" value="1"/>
</dbReference>
<name>M0C1Q6_9EURY</name>
<feature type="coiled-coil region" evidence="1">
    <location>
        <begin position="15"/>
        <end position="98"/>
    </location>
</feature>
<proteinExistence type="predicted"/>
<dbReference type="InterPro" id="IPR058321">
    <property type="entry name" value="DUF8008"/>
</dbReference>
<dbReference type="EMBL" id="AOIT01000080">
    <property type="protein sequence ID" value="ELZ16578.1"/>
    <property type="molecule type" value="Genomic_DNA"/>
</dbReference>
<dbReference type="OrthoDB" id="195095at2157"/>
<dbReference type="eggNOG" id="arCOG04219">
    <property type="taxonomic scope" value="Archaea"/>
</dbReference>
<dbReference type="SUPFAM" id="SSF57997">
    <property type="entry name" value="Tropomyosin"/>
    <property type="match status" value="1"/>
</dbReference>
<dbReference type="AlphaFoldDB" id="M0C1Q6"/>
<dbReference type="Pfam" id="PF26032">
    <property type="entry name" value="DUF8008"/>
    <property type="match status" value="1"/>
</dbReference>
<evidence type="ECO:0000256" key="1">
    <source>
        <dbReference type="SAM" id="Coils"/>
    </source>
</evidence>